<dbReference type="GO" id="GO:0005737">
    <property type="term" value="C:cytoplasm"/>
    <property type="evidence" value="ECO:0007669"/>
    <property type="project" value="TreeGrafter"/>
</dbReference>
<dbReference type="OrthoDB" id="25767at2759"/>
<reference evidence="3" key="1">
    <citation type="journal article" date="2021" name="Sci. Rep.">
        <title>Diploid genomic architecture of Nitzschia inconspicua, an elite biomass production diatom.</title>
        <authorList>
            <person name="Oliver A."/>
            <person name="Podell S."/>
            <person name="Pinowska A."/>
            <person name="Traller J.C."/>
            <person name="Smith S.R."/>
            <person name="McClure R."/>
            <person name="Beliaev A."/>
            <person name="Bohutskyi P."/>
            <person name="Hill E.A."/>
            <person name="Rabines A."/>
            <person name="Zheng H."/>
            <person name="Allen L.Z."/>
            <person name="Kuo A."/>
            <person name="Grigoriev I.V."/>
            <person name="Allen A.E."/>
            <person name="Hazlebeck D."/>
            <person name="Allen E.E."/>
        </authorList>
    </citation>
    <scope>NUCLEOTIDE SEQUENCE</scope>
    <source>
        <strain evidence="3">Hildebrandi</strain>
    </source>
</reference>
<feature type="domain" description="Pseudouridine synthase I TruA alpha/beta" evidence="2">
    <location>
        <begin position="385"/>
        <end position="517"/>
    </location>
</feature>
<dbReference type="PANTHER" id="PTHR11142:SF5">
    <property type="entry name" value="TRNA PSEUDOURIDINE(38_39) SYNTHASE"/>
    <property type="match status" value="1"/>
</dbReference>
<dbReference type="Pfam" id="PF01416">
    <property type="entry name" value="PseudoU_synth_1"/>
    <property type="match status" value="1"/>
</dbReference>
<proteinExistence type="inferred from homology"/>
<dbReference type="InterPro" id="IPR020097">
    <property type="entry name" value="PsdUridine_synth_TruA_a/b_dom"/>
</dbReference>
<dbReference type="AlphaFoldDB" id="A0A9K3LYS4"/>
<dbReference type="PANTHER" id="PTHR11142">
    <property type="entry name" value="PSEUDOURIDYLATE SYNTHASE"/>
    <property type="match status" value="1"/>
</dbReference>
<sequence length="713" mass="80694">MIQILSRAQSSQKLIFKLFLDCLSKTNPVSIQQHKTSFEPVTVRHSLYRAAAYDKKKRRDEMTGPPQHSLNDGFSQPSSVVDTTLSEIFQSSSQNTNVTPLDVLQYLVDTKIVTKTIIQKAIVDIVRNNGKQTDTISKTQQHPKIATNSTTTIETTKNRTAKTSPITTTTTTTTKSAADASKTASNIRTRHIALKFFYDGSHYSGLAQNVGQDSDNSVERVLFAALQKAQLVQSRDSCRYSRCGRTDRGVSAAGQVVAMYLKSAVPIDATWQQDGDALVDTADLPTNERDSIRVWVYPRTKKKKKQQQEEEEEEGTPKQNGRVVKDIQEYPYAKMLNNLLPPSIRILGWTPVTEDFSARFSATTRLYRYFFCARQHNLPKIQTALTLLQGTHDFRNFCKMDVEKVYNFERKILSAKVTKQQQTFPQPQQPKVDNGSHCNDDTNLENATPQDVYYLEILGQAFLWHQIRCIAEVVFMVGRGLEDPSVVTRLLDVAQCRGKPAYPLADEKPLVLHDCRYHDLPVGYSVPNLWTLSCQLEQQWEDHTLAAARLRNCIDSLRSCTVQKGDLKDFCSAKLTERNRKRQRAGFIQTVDVSGPVHDSALSTIDDNDNAKSVITWEESLQLLKQLNFVPDSHGLDSSSVHVPLLERSRGTTYEEKVASLKKSDKRRQKYEDNVIKKRKTTEEDAAFYEHMTKQGSTIQETKSTMESSSSRL</sequence>
<feature type="region of interest" description="Disordered" evidence="1">
    <location>
        <begin position="54"/>
        <end position="76"/>
    </location>
</feature>
<dbReference type="HAMAP" id="MF_00171">
    <property type="entry name" value="TruA"/>
    <property type="match status" value="1"/>
</dbReference>
<feature type="compositionally biased region" description="Low complexity" evidence="1">
    <location>
        <begin position="161"/>
        <end position="174"/>
    </location>
</feature>
<organism evidence="3 4">
    <name type="scientific">Nitzschia inconspicua</name>
    <dbReference type="NCBI Taxonomy" id="303405"/>
    <lineage>
        <taxon>Eukaryota</taxon>
        <taxon>Sar</taxon>
        <taxon>Stramenopiles</taxon>
        <taxon>Ochrophyta</taxon>
        <taxon>Bacillariophyta</taxon>
        <taxon>Bacillariophyceae</taxon>
        <taxon>Bacillariophycidae</taxon>
        <taxon>Bacillariales</taxon>
        <taxon>Bacillariaceae</taxon>
        <taxon>Nitzschia</taxon>
    </lineage>
</organism>
<accession>A0A9K3LYS4</accession>
<evidence type="ECO:0000259" key="2">
    <source>
        <dbReference type="Pfam" id="PF01416"/>
    </source>
</evidence>
<dbReference type="InterPro" id="IPR001406">
    <property type="entry name" value="PsdUridine_synth_TruA"/>
</dbReference>
<feature type="region of interest" description="Disordered" evidence="1">
    <location>
        <begin position="692"/>
        <end position="713"/>
    </location>
</feature>
<dbReference type="GO" id="GO:0031119">
    <property type="term" value="P:tRNA pseudouridine synthesis"/>
    <property type="evidence" value="ECO:0007669"/>
    <property type="project" value="TreeGrafter"/>
</dbReference>
<protein>
    <submittedName>
        <fullName evidence="3">Pseudouridylate synthase</fullName>
    </submittedName>
</protein>
<dbReference type="GO" id="GO:0009982">
    <property type="term" value="F:pseudouridine synthase activity"/>
    <property type="evidence" value="ECO:0007669"/>
    <property type="project" value="InterPro"/>
</dbReference>
<dbReference type="EMBL" id="JAGRRH010000005">
    <property type="protein sequence ID" value="KAG7370260.1"/>
    <property type="molecule type" value="Genomic_DNA"/>
</dbReference>
<evidence type="ECO:0000313" key="3">
    <source>
        <dbReference type="EMBL" id="KAG7370260.1"/>
    </source>
</evidence>
<dbReference type="GO" id="GO:0003723">
    <property type="term" value="F:RNA binding"/>
    <property type="evidence" value="ECO:0007669"/>
    <property type="project" value="InterPro"/>
</dbReference>
<evidence type="ECO:0000313" key="4">
    <source>
        <dbReference type="Proteomes" id="UP000693970"/>
    </source>
</evidence>
<feature type="region of interest" description="Disordered" evidence="1">
    <location>
        <begin position="155"/>
        <end position="174"/>
    </location>
</feature>
<feature type="region of interest" description="Disordered" evidence="1">
    <location>
        <begin position="303"/>
        <end position="322"/>
    </location>
</feature>
<dbReference type="GO" id="GO:1990481">
    <property type="term" value="P:mRNA pseudouridine synthesis"/>
    <property type="evidence" value="ECO:0007669"/>
    <property type="project" value="TreeGrafter"/>
</dbReference>
<evidence type="ECO:0000256" key="1">
    <source>
        <dbReference type="SAM" id="MobiDB-lite"/>
    </source>
</evidence>
<comment type="caution">
    <text evidence="3">The sequence shown here is derived from an EMBL/GenBank/DDBJ whole genome shotgun (WGS) entry which is preliminary data.</text>
</comment>
<dbReference type="GO" id="GO:0005634">
    <property type="term" value="C:nucleus"/>
    <property type="evidence" value="ECO:0007669"/>
    <property type="project" value="TreeGrafter"/>
</dbReference>
<gene>
    <name evidence="3" type="ORF">IV203_028006</name>
</gene>
<name>A0A9K3LYS4_9STRA</name>
<dbReference type="Proteomes" id="UP000693970">
    <property type="component" value="Unassembled WGS sequence"/>
</dbReference>
<feature type="compositionally biased region" description="Polar residues" evidence="1">
    <location>
        <begin position="66"/>
        <end position="76"/>
    </location>
</feature>
<reference evidence="3" key="2">
    <citation type="submission" date="2021-04" db="EMBL/GenBank/DDBJ databases">
        <authorList>
            <person name="Podell S."/>
        </authorList>
    </citation>
    <scope>NUCLEOTIDE SEQUENCE</scope>
    <source>
        <strain evidence="3">Hildebrandi</strain>
    </source>
</reference>
<feature type="compositionally biased region" description="Polar residues" evidence="1">
    <location>
        <begin position="694"/>
        <end position="713"/>
    </location>
</feature>
<keyword evidence="4" id="KW-1185">Reference proteome</keyword>